<sequence>METFSSLLRTREVLVDWMNEQLASLDMSWIDYDLLSVIEFIGGGQMPLGKIRFYVRRFIVHQTSITNVVARLSDRGIVTTHQDANDGRVTVVELTPLGRRRLRRAHTILAEDDFGLGSLSKAEQRTLIELLYAIRRDHKDVHPIAEE</sequence>
<protein>
    <recommendedName>
        <fullName evidence="1">HTH marR-type domain-containing protein</fullName>
    </recommendedName>
</protein>
<dbReference type="AlphaFoldDB" id="A0A853M438"/>
<dbReference type="Proteomes" id="UP000093894">
    <property type="component" value="Unassembled WGS sequence"/>
</dbReference>
<dbReference type="InterPro" id="IPR036388">
    <property type="entry name" value="WH-like_DNA-bd_sf"/>
</dbReference>
<dbReference type="SMART" id="SM00347">
    <property type="entry name" value="HTH_MARR"/>
    <property type="match status" value="1"/>
</dbReference>
<dbReference type="GO" id="GO:0003700">
    <property type="term" value="F:DNA-binding transcription factor activity"/>
    <property type="evidence" value="ECO:0007669"/>
    <property type="project" value="InterPro"/>
</dbReference>
<dbReference type="Gene3D" id="1.10.10.10">
    <property type="entry name" value="Winged helix-like DNA-binding domain superfamily/Winged helix DNA-binding domain"/>
    <property type="match status" value="1"/>
</dbReference>
<dbReference type="InterPro" id="IPR039422">
    <property type="entry name" value="MarR/SlyA-like"/>
</dbReference>
<feature type="domain" description="HTH marR-type" evidence="1">
    <location>
        <begin position="1"/>
        <end position="136"/>
    </location>
</feature>
<dbReference type="SUPFAM" id="SSF46785">
    <property type="entry name" value="Winged helix' DNA-binding domain"/>
    <property type="match status" value="1"/>
</dbReference>
<gene>
    <name evidence="2" type="ORF">A5628_06820</name>
</gene>
<evidence type="ECO:0000313" key="3">
    <source>
        <dbReference type="Proteomes" id="UP000093894"/>
    </source>
</evidence>
<dbReference type="PROSITE" id="PS50995">
    <property type="entry name" value="HTH_MARR_2"/>
    <property type="match status" value="1"/>
</dbReference>
<dbReference type="GO" id="GO:0006950">
    <property type="term" value="P:response to stress"/>
    <property type="evidence" value="ECO:0007669"/>
    <property type="project" value="TreeGrafter"/>
</dbReference>
<dbReference type="PANTHER" id="PTHR33164:SF43">
    <property type="entry name" value="HTH-TYPE TRANSCRIPTIONAL REPRESSOR YETL"/>
    <property type="match status" value="1"/>
</dbReference>
<dbReference type="PANTHER" id="PTHR33164">
    <property type="entry name" value="TRANSCRIPTIONAL REGULATOR, MARR FAMILY"/>
    <property type="match status" value="1"/>
</dbReference>
<dbReference type="InterPro" id="IPR000835">
    <property type="entry name" value="HTH_MarR-typ"/>
</dbReference>
<organism evidence="2 3">
    <name type="scientific">Mycobacterium colombiense</name>
    <dbReference type="NCBI Taxonomy" id="339268"/>
    <lineage>
        <taxon>Bacteria</taxon>
        <taxon>Bacillati</taxon>
        <taxon>Actinomycetota</taxon>
        <taxon>Actinomycetes</taxon>
        <taxon>Mycobacteriales</taxon>
        <taxon>Mycobacteriaceae</taxon>
        <taxon>Mycobacterium</taxon>
        <taxon>Mycobacterium avium complex (MAC)</taxon>
    </lineage>
</organism>
<dbReference type="InterPro" id="IPR036390">
    <property type="entry name" value="WH_DNA-bd_sf"/>
</dbReference>
<proteinExistence type="predicted"/>
<reference evidence="2 3" key="1">
    <citation type="submission" date="2016-06" db="EMBL/GenBank/DDBJ databases">
        <authorList>
            <person name="Sutton G."/>
            <person name="Brinkac L."/>
            <person name="Sanka R."/>
            <person name="Adams M."/>
            <person name="Lau E."/>
            <person name="Garcia-Basteiro A."/>
            <person name="Lopez-Varela E."/>
            <person name="Palencia S."/>
        </authorList>
    </citation>
    <scope>NUCLEOTIDE SEQUENCE [LARGE SCALE GENOMIC DNA]</scope>
    <source>
        <strain evidence="2 3">1164983.0</strain>
    </source>
</reference>
<comment type="caution">
    <text evidence="2">The sequence shown here is derived from an EMBL/GenBank/DDBJ whole genome shotgun (WGS) entry which is preliminary data.</text>
</comment>
<dbReference type="Pfam" id="PF13463">
    <property type="entry name" value="HTH_27"/>
    <property type="match status" value="1"/>
</dbReference>
<name>A0A853M438_9MYCO</name>
<accession>A0A853M438</accession>
<dbReference type="EMBL" id="LZLG01000066">
    <property type="protein sequence ID" value="OBJ60759.1"/>
    <property type="molecule type" value="Genomic_DNA"/>
</dbReference>
<evidence type="ECO:0000313" key="2">
    <source>
        <dbReference type="EMBL" id="OBJ60759.1"/>
    </source>
</evidence>
<evidence type="ECO:0000259" key="1">
    <source>
        <dbReference type="PROSITE" id="PS50995"/>
    </source>
</evidence>